<dbReference type="PANTHER" id="PTHR45766">
    <property type="entry name" value="DNA ANNEALING HELICASE AND ENDONUCLEASE ZRANB3 FAMILY MEMBER"/>
    <property type="match status" value="1"/>
</dbReference>
<reference evidence="7 9" key="1">
    <citation type="submission" date="2020-07" db="EMBL/GenBank/DDBJ databases">
        <title>Genomic Encyclopedia of Type Strains, Phase IV (KMG-IV): sequencing the most valuable type-strain genomes for metagenomic binning, comparative biology and taxonomic classification.</title>
        <authorList>
            <person name="Goeker M."/>
        </authorList>
    </citation>
    <scope>NUCLEOTIDE SEQUENCE [LARGE SCALE GENOMIC DNA]</scope>
    <source>
        <strain evidence="7 9">DSM 23697</strain>
    </source>
</reference>
<dbReference type="CDD" id="cd18011">
    <property type="entry name" value="DEXDc_RapA"/>
    <property type="match status" value="1"/>
</dbReference>
<dbReference type="GO" id="GO:0005524">
    <property type="term" value="F:ATP binding"/>
    <property type="evidence" value="ECO:0007669"/>
    <property type="project" value="UniProtKB-KW"/>
</dbReference>
<dbReference type="CDD" id="cd18793">
    <property type="entry name" value="SF2_C_SNF"/>
    <property type="match status" value="1"/>
</dbReference>
<keyword evidence="2" id="KW-0378">Hydrolase</keyword>
<dbReference type="InterPro" id="IPR001650">
    <property type="entry name" value="Helicase_C-like"/>
</dbReference>
<dbReference type="GO" id="GO:0006281">
    <property type="term" value="P:DNA repair"/>
    <property type="evidence" value="ECO:0007669"/>
    <property type="project" value="TreeGrafter"/>
</dbReference>
<dbReference type="SMART" id="SM00490">
    <property type="entry name" value="HELICc"/>
    <property type="match status" value="1"/>
</dbReference>
<dbReference type="Pfam" id="PF00176">
    <property type="entry name" value="SNF2-rel_dom"/>
    <property type="match status" value="1"/>
</dbReference>
<dbReference type="Pfam" id="PF00271">
    <property type="entry name" value="Helicase_C"/>
    <property type="match status" value="1"/>
</dbReference>
<keyword evidence="1" id="KW-0547">Nucleotide-binding</keyword>
<gene>
    <name evidence="7" type="ORF">F5613_000005</name>
    <name evidence="8" type="ORF">F5613_003153</name>
</gene>
<evidence type="ECO:0000313" key="8">
    <source>
        <dbReference type="EMBL" id="NYI50985.1"/>
    </source>
</evidence>
<protein>
    <submittedName>
        <fullName evidence="7">ERCC4-related helicase</fullName>
    </submittedName>
</protein>
<dbReference type="EMBL" id="JACCCY010000001">
    <property type="protein sequence ID" value="NYI47960.1"/>
    <property type="molecule type" value="Genomic_DNA"/>
</dbReference>
<keyword evidence="3 7" id="KW-0347">Helicase</keyword>
<dbReference type="InterPro" id="IPR057342">
    <property type="entry name" value="DEXDc_RapA"/>
</dbReference>
<dbReference type="EMBL" id="JACCCY010000006">
    <property type="protein sequence ID" value="NYI50985.1"/>
    <property type="molecule type" value="Genomic_DNA"/>
</dbReference>
<proteinExistence type="predicted"/>
<dbReference type="InterPro" id="IPR000330">
    <property type="entry name" value="SNF2_N"/>
</dbReference>
<dbReference type="PROSITE" id="PS51194">
    <property type="entry name" value="HELICASE_CTER"/>
    <property type="match status" value="1"/>
</dbReference>
<keyword evidence="9" id="KW-1185">Reference proteome</keyword>
<dbReference type="RefSeq" id="WP_179398206.1">
    <property type="nucleotide sequence ID" value="NZ_JACCCY010000001.1"/>
</dbReference>
<dbReference type="AlphaFoldDB" id="A0A8E2D3T0"/>
<feature type="domain" description="Helicase C-terminal" evidence="6">
    <location>
        <begin position="680"/>
        <end position="864"/>
    </location>
</feature>
<evidence type="ECO:0000259" key="5">
    <source>
        <dbReference type="PROSITE" id="PS51192"/>
    </source>
</evidence>
<sequence length="1066" mass="122986">MKILDNKQGRTVENELSQRIDNSTIVSISTGMFSIYAFYLLREKMKHVKGLNILLLTNPQTNKANGVSIAMDNSFWGATEEGELKRQLLLRTAAEECSRILERSRIRALKVPNAFGFKLIFVEKENEGCVIHSGMADFSADTLGFIGAKNPQQHILQDGNNEVVQLKQIYDQTWTDSTLTKEITKLAIEELKKGYRDYSPDSVYYMILHHLFHYSIVDFADDKIFKSKTGFKEKEIWKKLYKFQQDGVMGAIEKIEKYGGCIIADSVGLGKTFEALAVIKYYELRNDRVLVLCPKKLRDNWTVYTQNDKRNILINDRFNYDVLCHTDLTRLRGKSGDIDLAAINWANYDLVVIDESHNFRNNYPSKGEMTRYARMMNEVIKKGVKTKLLMLSATPVNNRMNDLKNQISFITEGDDSVFEEEGIDNISNVMKLAQRQFSDWAKYSDRNINELFDRLDNRYFKLLDMLTIARSRKHIVKYYDSADVGRFPTRLRPINEKTDIDSEQLFPSLRNINNAIRKLNLANYSPVSSLKEEKKAEYAAKYDYQLSTGSVFTQSDREKNLVDLMRVNYLKRMESSIYSFYLSVKALLEQVNQNLYKIEHISELSDKSITIDNVDIEEDESDYLIGNKVKVLLQDIDLVKWRQELEYDRDTLTKLMESAATISAARDEKLTRLKEVIARKIENPINEDNKKVIVFTAFADTATYLYQELSEWILDEYGLFTALIKGSGTNKTNFPDIERKEMNELLTHFSPYSKERDKTYPNVKREIDLLIATDCISEGQNLQDCDYLVNYDIHWNPVRIIQRFGRIDRLGSKNEQIQLVNFWPNMELNEYINLESRVKGKMVLLDISATGEENLIEMNENDEMTDLEYRRKQLEQLQSTVLDLEDIQGGITITDTNMNDFRMDIMEYEKNHLADLQDIPLGVHTVVEIDDEDIPPGTIFCMRSSVQQKGQSLLAPYYLVYMGEDGETVLGYMQGKRCLDYLKKLCQGKTEVLAELAQQLKRETKNYANMKAYSSAFQLAIESVIGKSQEVGAASFFSTELVSLNAEGVTSQSDFDIVAFVVVKRK</sequence>
<dbReference type="GO" id="GO:0016787">
    <property type="term" value="F:hydrolase activity"/>
    <property type="evidence" value="ECO:0007669"/>
    <property type="project" value="UniProtKB-KW"/>
</dbReference>
<dbReference type="PROSITE" id="PS51192">
    <property type="entry name" value="HELICASE_ATP_BIND_1"/>
    <property type="match status" value="1"/>
</dbReference>
<evidence type="ECO:0000313" key="7">
    <source>
        <dbReference type="EMBL" id="NYI47960.1"/>
    </source>
</evidence>
<evidence type="ECO:0000256" key="2">
    <source>
        <dbReference type="ARBA" id="ARBA00022801"/>
    </source>
</evidence>
<dbReference type="Gene3D" id="3.40.50.300">
    <property type="entry name" value="P-loop containing nucleotide triphosphate hydrolases"/>
    <property type="match status" value="1"/>
</dbReference>
<evidence type="ECO:0000259" key="6">
    <source>
        <dbReference type="PROSITE" id="PS51194"/>
    </source>
</evidence>
<comment type="caution">
    <text evidence="7">The sequence shown here is derived from an EMBL/GenBank/DDBJ whole genome shotgun (WGS) entry which is preliminary data.</text>
</comment>
<dbReference type="SUPFAM" id="SSF52540">
    <property type="entry name" value="P-loop containing nucleoside triphosphate hydrolases"/>
    <property type="match status" value="2"/>
</dbReference>
<evidence type="ECO:0000313" key="9">
    <source>
        <dbReference type="Proteomes" id="UP000574332"/>
    </source>
</evidence>
<accession>A0A8E2D3T0</accession>
<evidence type="ECO:0000256" key="3">
    <source>
        <dbReference type="ARBA" id="ARBA00022806"/>
    </source>
</evidence>
<name>A0A8E2D3T0_9PORP</name>
<organism evidence="7 9">
    <name type="scientific">Macellibacteroides fermentans</name>
    <dbReference type="NCBI Taxonomy" id="879969"/>
    <lineage>
        <taxon>Bacteria</taxon>
        <taxon>Pseudomonadati</taxon>
        <taxon>Bacteroidota</taxon>
        <taxon>Bacteroidia</taxon>
        <taxon>Bacteroidales</taxon>
        <taxon>Porphyromonadaceae</taxon>
        <taxon>Macellibacteroides</taxon>
    </lineage>
</organism>
<dbReference type="PANTHER" id="PTHR45766:SF6">
    <property type="entry name" value="SWI_SNF-RELATED MATRIX-ASSOCIATED ACTIN-DEPENDENT REGULATOR OF CHROMATIN SUBFAMILY A-LIKE PROTEIN 1"/>
    <property type="match status" value="1"/>
</dbReference>
<keyword evidence="4" id="KW-0067">ATP-binding</keyword>
<dbReference type="InterPro" id="IPR049730">
    <property type="entry name" value="SNF2/RAD54-like_C"/>
</dbReference>
<evidence type="ECO:0000256" key="1">
    <source>
        <dbReference type="ARBA" id="ARBA00022741"/>
    </source>
</evidence>
<dbReference type="Proteomes" id="UP000574332">
    <property type="component" value="Unassembled WGS sequence"/>
</dbReference>
<dbReference type="GO" id="GO:0031297">
    <property type="term" value="P:replication fork processing"/>
    <property type="evidence" value="ECO:0007669"/>
    <property type="project" value="TreeGrafter"/>
</dbReference>
<dbReference type="GO" id="GO:0004386">
    <property type="term" value="F:helicase activity"/>
    <property type="evidence" value="ECO:0007669"/>
    <property type="project" value="UniProtKB-KW"/>
</dbReference>
<evidence type="ECO:0000256" key="4">
    <source>
        <dbReference type="ARBA" id="ARBA00022840"/>
    </source>
</evidence>
<dbReference type="InterPro" id="IPR038718">
    <property type="entry name" value="SNF2-like_sf"/>
</dbReference>
<dbReference type="SMART" id="SM00487">
    <property type="entry name" value="DEXDc"/>
    <property type="match status" value="1"/>
</dbReference>
<dbReference type="InterPro" id="IPR014001">
    <property type="entry name" value="Helicase_ATP-bd"/>
</dbReference>
<dbReference type="Gene3D" id="3.40.50.10810">
    <property type="entry name" value="Tandem AAA-ATPase domain"/>
    <property type="match status" value="1"/>
</dbReference>
<dbReference type="InterPro" id="IPR027417">
    <property type="entry name" value="P-loop_NTPase"/>
</dbReference>
<feature type="domain" description="Helicase ATP-binding" evidence="5">
    <location>
        <begin position="252"/>
        <end position="413"/>
    </location>
</feature>